<reference evidence="1" key="2">
    <citation type="submission" date="2025-09" db="UniProtKB">
        <authorList>
            <consortium name="Ensembl"/>
        </authorList>
    </citation>
    <scope>IDENTIFICATION</scope>
</reference>
<reference evidence="1" key="1">
    <citation type="submission" date="2025-08" db="UniProtKB">
        <authorList>
            <consortium name="Ensembl"/>
        </authorList>
    </citation>
    <scope>IDENTIFICATION</scope>
</reference>
<name>A0A8C3GBQ7_CYCLU</name>
<proteinExistence type="predicted"/>
<evidence type="ECO:0000313" key="1">
    <source>
        <dbReference type="Ensembl" id="ENSCLMP00005048658.1"/>
    </source>
</evidence>
<keyword evidence="2" id="KW-1185">Reference proteome</keyword>
<protein>
    <recommendedName>
        <fullName evidence="3">Transposase Tc1-like domain-containing protein</fullName>
    </recommendedName>
</protein>
<evidence type="ECO:0000313" key="2">
    <source>
        <dbReference type="Proteomes" id="UP000694565"/>
    </source>
</evidence>
<dbReference type="GeneTree" id="ENSGT01030000234759"/>
<dbReference type="AlphaFoldDB" id="A0A8C3GBQ7"/>
<evidence type="ECO:0008006" key="3">
    <source>
        <dbReference type="Google" id="ProtNLM"/>
    </source>
</evidence>
<accession>A0A8C3GBQ7</accession>
<organism evidence="1 2">
    <name type="scientific">Cyclopterus lumpus</name>
    <name type="common">Lumpsucker</name>
    <dbReference type="NCBI Taxonomy" id="8103"/>
    <lineage>
        <taxon>Eukaryota</taxon>
        <taxon>Metazoa</taxon>
        <taxon>Chordata</taxon>
        <taxon>Craniata</taxon>
        <taxon>Vertebrata</taxon>
        <taxon>Euteleostomi</taxon>
        <taxon>Actinopterygii</taxon>
        <taxon>Neopterygii</taxon>
        <taxon>Teleostei</taxon>
        <taxon>Neoteleostei</taxon>
        <taxon>Acanthomorphata</taxon>
        <taxon>Eupercaria</taxon>
        <taxon>Perciformes</taxon>
        <taxon>Cottioidei</taxon>
        <taxon>Cottales</taxon>
        <taxon>Cyclopteridae</taxon>
        <taxon>Cyclopterus</taxon>
    </lineage>
</organism>
<sequence length="97" mass="11521">RKRCPYLRNRRMEKTEPMMISKEIKEGLKLPVNTVTIRRTLSKVPLLGKRHVAKEHIDWPKEKWSNILWTDERHFMNYGESGDRTGYLVVMGQPLCP</sequence>
<dbReference type="Ensembl" id="ENSCLMT00005050307.1">
    <property type="protein sequence ID" value="ENSCLMP00005048658.1"/>
    <property type="gene ID" value="ENSCLMG00005022258.1"/>
</dbReference>
<dbReference type="Proteomes" id="UP000694565">
    <property type="component" value="Unplaced"/>
</dbReference>